<dbReference type="PROSITE" id="PS50885">
    <property type="entry name" value="HAMP"/>
    <property type="match status" value="2"/>
</dbReference>
<evidence type="ECO:0000256" key="3">
    <source>
        <dbReference type="PROSITE-ProRule" id="PRU00284"/>
    </source>
</evidence>
<name>A0A7W6IMF9_9HYPH</name>
<dbReference type="PROSITE" id="PS50111">
    <property type="entry name" value="CHEMOTAXIS_TRANSDUC_2"/>
    <property type="match status" value="1"/>
</dbReference>
<dbReference type="Proteomes" id="UP000547011">
    <property type="component" value="Unassembled WGS sequence"/>
</dbReference>
<evidence type="ECO:0000256" key="2">
    <source>
        <dbReference type="ARBA" id="ARBA00029447"/>
    </source>
</evidence>
<dbReference type="SUPFAM" id="SSF58104">
    <property type="entry name" value="Methyl-accepting chemotaxis protein (MCP) signaling domain"/>
    <property type="match status" value="1"/>
</dbReference>
<dbReference type="InterPro" id="IPR004090">
    <property type="entry name" value="Chemotax_Me-accpt_rcpt"/>
</dbReference>
<dbReference type="RefSeq" id="WP_183311005.1">
    <property type="nucleotide sequence ID" value="NZ_JACIEW010000004.1"/>
</dbReference>
<keyword evidence="1" id="KW-0488">Methylation</keyword>
<reference evidence="6 7" key="1">
    <citation type="submission" date="2020-08" db="EMBL/GenBank/DDBJ databases">
        <title>Genomic Encyclopedia of Type Strains, Phase IV (KMG-IV): sequencing the most valuable type-strain genomes for metagenomic binning, comparative biology and taxonomic classification.</title>
        <authorList>
            <person name="Goeker M."/>
        </authorList>
    </citation>
    <scope>NUCLEOTIDE SEQUENCE [LARGE SCALE GENOMIC DNA]</scope>
    <source>
        <strain evidence="6 7">DSM 23447</strain>
    </source>
</reference>
<evidence type="ECO:0000256" key="1">
    <source>
        <dbReference type="ARBA" id="ARBA00022481"/>
    </source>
</evidence>
<dbReference type="GO" id="GO:0005886">
    <property type="term" value="C:plasma membrane"/>
    <property type="evidence" value="ECO:0007669"/>
    <property type="project" value="TreeGrafter"/>
</dbReference>
<feature type="domain" description="Methyl-accepting transducer" evidence="4">
    <location>
        <begin position="470"/>
        <end position="699"/>
    </location>
</feature>
<protein>
    <submittedName>
        <fullName evidence="6">Methyl-accepting chemotaxis protein</fullName>
    </submittedName>
</protein>
<dbReference type="Gene3D" id="1.10.287.950">
    <property type="entry name" value="Methyl-accepting chemotaxis protein"/>
    <property type="match status" value="1"/>
</dbReference>
<dbReference type="SUPFAM" id="SSF158472">
    <property type="entry name" value="HAMP domain-like"/>
    <property type="match status" value="1"/>
</dbReference>
<dbReference type="InterPro" id="IPR051310">
    <property type="entry name" value="MCP_chemotaxis"/>
</dbReference>
<gene>
    <name evidence="6" type="ORF">GGR20_001933</name>
</gene>
<dbReference type="PANTHER" id="PTHR43531">
    <property type="entry name" value="PROTEIN ICFG"/>
    <property type="match status" value="1"/>
</dbReference>
<keyword evidence="7" id="KW-1185">Reference proteome</keyword>
<dbReference type="SMART" id="SM00283">
    <property type="entry name" value="MA"/>
    <property type="match status" value="1"/>
</dbReference>
<sequence>MKLKNLSLSGRIYAAFGMLIVLMGLLLAIALTGVHALSGTFRGYADATAQASEAQENAALLADARLAFATYQSSPSPENVAAVRERLSLLPENGSGEYRAAVESMTGIDAAVKELTLTMRENGVAAGDTLGALMTKMSEAASINAKAAALAGLAMRDLLLARLETENLLMGDMAAQERAIAHTTKTQEGLIALRSTFYRPEDLASVDAVTETLTGFISSIHAVSRQLQDRNGLAETAQVVDASLANRYRDNARAATEEQERLGAQAENQAATIGLAGRMAGLGALICGVALSIFTARWLSRSVGVIATSMDRLAAGDFAVSLTGADRDNELGRIARALTVFGENGRSLEQSVAREREEAQRTAAMAARRAHLQADMEQVVAEAIAGQFDQRLASHYGDADLDRLAGGVNALLATVAQGLSENGRVLAALAGAHLGARVEGQFAGAFGQLQRDTNLLAETLSDTILQLTDASGELRRATDEIFEGANNLASRTHNQAGMIERTAQAVETLKGEIATNTQLAKAAAGSARGSAKLAREGAEAMKRLETAMEGIRKTSGEITAVTGLVEDMAFQTNLLALNASVEAARAGEAGKGFAVVAVEVRRLAQSAAHASANIKSLAAQSALSVNEGARIAEEAATMLGAIREAVARDSGQMDTIAETAQVQSAAIATIADAMGVMDGDVQHNAALVEESHAAIDQTRAQAEALDAIVTGFTHGGDTLDKQVA</sequence>
<accession>A0A7W6IMF9</accession>
<feature type="domain" description="HAMP" evidence="5">
    <location>
        <begin position="424"/>
        <end position="465"/>
    </location>
</feature>
<dbReference type="InterPro" id="IPR003660">
    <property type="entry name" value="HAMP_dom"/>
</dbReference>
<dbReference type="Gene3D" id="6.10.340.10">
    <property type="match status" value="1"/>
</dbReference>
<organism evidence="6 7">
    <name type="scientific">Devosia subaequoris</name>
    <dbReference type="NCBI Taxonomy" id="395930"/>
    <lineage>
        <taxon>Bacteria</taxon>
        <taxon>Pseudomonadati</taxon>
        <taxon>Pseudomonadota</taxon>
        <taxon>Alphaproteobacteria</taxon>
        <taxon>Hyphomicrobiales</taxon>
        <taxon>Devosiaceae</taxon>
        <taxon>Devosia</taxon>
    </lineage>
</organism>
<dbReference type="EMBL" id="JACIEW010000004">
    <property type="protein sequence ID" value="MBB4052290.1"/>
    <property type="molecule type" value="Genomic_DNA"/>
</dbReference>
<feature type="domain" description="HAMP" evidence="5">
    <location>
        <begin position="297"/>
        <end position="350"/>
    </location>
</feature>
<dbReference type="InterPro" id="IPR004089">
    <property type="entry name" value="MCPsignal_dom"/>
</dbReference>
<keyword evidence="3" id="KW-0807">Transducer</keyword>
<dbReference type="Pfam" id="PF00672">
    <property type="entry name" value="HAMP"/>
    <property type="match status" value="1"/>
</dbReference>
<dbReference type="SMART" id="SM00304">
    <property type="entry name" value="HAMP"/>
    <property type="match status" value="2"/>
</dbReference>
<dbReference type="GO" id="GO:0007165">
    <property type="term" value="P:signal transduction"/>
    <property type="evidence" value="ECO:0007669"/>
    <property type="project" value="UniProtKB-KW"/>
</dbReference>
<dbReference type="AlphaFoldDB" id="A0A7W6IMF9"/>
<dbReference type="PRINTS" id="PR00260">
    <property type="entry name" value="CHEMTRNSDUCR"/>
</dbReference>
<dbReference type="Pfam" id="PF00015">
    <property type="entry name" value="MCPsignal"/>
    <property type="match status" value="1"/>
</dbReference>
<dbReference type="GO" id="GO:0004888">
    <property type="term" value="F:transmembrane signaling receptor activity"/>
    <property type="evidence" value="ECO:0007669"/>
    <property type="project" value="InterPro"/>
</dbReference>
<evidence type="ECO:0000259" key="4">
    <source>
        <dbReference type="PROSITE" id="PS50111"/>
    </source>
</evidence>
<dbReference type="PANTHER" id="PTHR43531:SF14">
    <property type="entry name" value="METHYL-ACCEPTING CHEMOTAXIS PROTEIN I-RELATED"/>
    <property type="match status" value="1"/>
</dbReference>
<comment type="caution">
    <text evidence="6">The sequence shown here is derived from an EMBL/GenBank/DDBJ whole genome shotgun (WGS) entry which is preliminary data.</text>
</comment>
<comment type="similarity">
    <text evidence="2">Belongs to the methyl-accepting chemotaxis (MCP) protein family.</text>
</comment>
<proteinExistence type="inferred from homology"/>
<dbReference type="GO" id="GO:0006935">
    <property type="term" value="P:chemotaxis"/>
    <property type="evidence" value="ECO:0007669"/>
    <property type="project" value="UniProtKB-KW"/>
</dbReference>
<evidence type="ECO:0000313" key="7">
    <source>
        <dbReference type="Proteomes" id="UP000547011"/>
    </source>
</evidence>
<evidence type="ECO:0000313" key="6">
    <source>
        <dbReference type="EMBL" id="MBB4052290.1"/>
    </source>
</evidence>
<evidence type="ECO:0000259" key="5">
    <source>
        <dbReference type="PROSITE" id="PS50885"/>
    </source>
</evidence>